<gene>
    <name evidence="2" type="ORF">CCMP2556_LOCUS14718</name>
</gene>
<accession>A0ABP0K7T1</accession>
<feature type="compositionally biased region" description="Basic residues" evidence="1">
    <location>
        <begin position="317"/>
        <end position="334"/>
    </location>
</feature>
<feature type="compositionally biased region" description="Basic and acidic residues" evidence="1">
    <location>
        <begin position="270"/>
        <end position="293"/>
    </location>
</feature>
<feature type="compositionally biased region" description="Basic and acidic residues" evidence="1">
    <location>
        <begin position="515"/>
        <end position="536"/>
    </location>
</feature>
<name>A0ABP0K7T1_9DINO</name>
<protein>
    <submittedName>
        <fullName evidence="2">Uncharacterized protein</fullName>
    </submittedName>
</protein>
<keyword evidence="3" id="KW-1185">Reference proteome</keyword>
<dbReference type="EMBL" id="CAXAMN010007624">
    <property type="protein sequence ID" value="CAK9022177.1"/>
    <property type="molecule type" value="Genomic_DNA"/>
</dbReference>
<evidence type="ECO:0000313" key="3">
    <source>
        <dbReference type="Proteomes" id="UP001642484"/>
    </source>
</evidence>
<dbReference type="Proteomes" id="UP001642484">
    <property type="component" value="Unassembled WGS sequence"/>
</dbReference>
<feature type="compositionally biased region" description="Basic residues" evidence="1">
    <location>
        <begin position="260"/>
        <end position="269"/>
    </location>
</feature>
<organism evidence="2 3">
    <name type="scientific">Durusdinium trenchii</name>
    <dbReference type="NCBI Taxonomy" id="1381693"/>
    <lineage>
        <taxon>Eukaryota</taxon>
        <taxon>Sar</taxon>
        <taxon>Alveolata</taxon>
        <taxon>Dinophyceae</taxon>
        <taxon>Suessiales</taxon>
        <taxon>Symbiodiniaceae</taxon>
        <taxon>Durusdinium</taxon>
    </lineage>
</organism>
<feature type="region of interest" description="Disordered" evidence="1">
    <location>
        <begin position="493"/>
        <end position="548"/>
    </location>
</feature>
<feature type="region of interest" description="Disordered" evidence="1">
    <location>
        <begin position="77"/>
        <end position="101"/>
    </location>
</feature>
<proteinExistence type="predicted"/>
<feature type="region of interest" description="Disordered" evidence="1">
    <location>
        <begin position="313"/>
        <end position="357"/>
    </location>
</feature>
<comment type="caution">
    <text evidence="2">The sequence shown here is derived from an EMBL/GenBank/DDBJ whole genome shotgun (WGS) entry which is preliminary data.</text>
</comment>
<evidence type="ECO:0000313" key="2">
    <source>
        <dbReference type="EMBL" id="CAK9022177.1"/>
    </source>
</evidence>
<feature type="compositionally biased region" description="Basic residues" evidence="1">
    <location>
        <begin position="537"/>
        <end position="548"/>
    </location>
</feature>
<sequence>MGGGRENPLPVCERCQHFVVRSSGLSTCEPCRKGWQLHVSLRSVVPPDQDESAVVYLQKCFTLLEEWITKIRELEAKDGPKSSSGEEPAMRVAPPRKKPAASAEELKVDSFTYLLELTAAQLRSLGLVELAYGYYYDGLVKVAGYITGLGRHPHYLEFKVTGTQTERLVEALSEPSRRIMQLHICPKDCAHAATGADVLHASGFWEVGERKLPWHTMFEEVKTAPEEPDELAKLREHYAARSKAVAGEKESPSDEEEKEKKKRKKKKKAKEKEKKPDKGKSDKEGSEEAVVDRGQKGLKSLFGGTCLDRRVEERSKLMRKARKLGKKEGRKRKHSSSDDSSSGSSTSEEEDLAETGEGLFSEKKRALRLTQRYPGCLGAQTIAGMKESLLTSSGTLHSLDRKSLPPLYTQYYRSELHSLVSPSMGQELLTISQTADLLLRGHPARAVDLLSQRFKALEQQARGAHWTVARQLELVSADSVGLSQGAEGAEAARLAREEARNRSAVQRPYNMGGKDAGKAKNRPDTPEGREKGDKGGKGKGKGKKKDKQ</sequence>
<feature type="region of interest" description="Disordered" evidence="1">
    <location>
        <begin position="242"/>
        <end position="293"/>
    </location>
</feature>
<evidence type="ECO:0000256" key="1">
    <source>
        <dbReference type="SAM" id="MobiDB-lite"/>
    </source>
</evidence>
<reference evidence="2 3" key="1">
    <citation type="submission" date="2024-02" db="EMBL/GenBank/DDBJ databases">
        <authorList>
            <person name="Chen Y."/>
            <person name="Shah S."/>
            <person name="Dougan E. K."/>
            <person name="Thang M."/>
            <person name="Chan C."/>
        </authorList>
    </citation>
    <scope>NUCLEOTIDE SEQUENCE [LARGE SCALE GENOMIC DNA]</scope>
</reference>